<accession>A0A835CXV3</accession>
<comment type="caution">
    <text evidence="1">The sequence shown here is derived from an EMBL/GenBank/DDBJ whole genome shotgun (WGS) entry which is preliminary data.</text>
</comment>
<evidence type="ECO:0000313" key="2">
    <source>
        <dbReference type="Proteomes" id="UP000655225"/>
    </source>
</evidence>
<organism evidence="1 2">
    <name type="scientific">Tetracentron sinense</name>
    <name type="common">Spur-leaf</name>
    <dbReference type="NCBI Taxonomy" id="13715"/>
    <lineage>
        <taxon>Eukaryota</taxon>
        <taxon>Viridiplantae</taxon>
        <taxon>Streptophyta</taxon>
        <taxon>Embryophyta</taxon>
        <taxon>Tracheophyta</taxon>
        <taxon>Spermatophyta</taxon>
        <taxon>Magnoliopsida</taxon>
        <taxon>Trochodendrales</taxon>
        <taxon>Trochodendraceae</taxon>
        <taxon>Tetracentron</taxon>
    </lineage>
</organism>
<evidence type="ECO:0000313" key="1">
    <source>
        <dbReference type="EMBL" id="KAF8376687.1"/>
    </source>
</evidence>
<keyword evidence="2" id="KW-1185">Reference proteome</keyword>
<gene>
    <name evidence="1" type="ORF">HHK36_031644</name>
</gene>
<dbReference type="Proteomes" id="UP000655225">
    <property type="component" value="Unassembled WGS sequence"/>
</dbReference>
<sequence>MDAFQKLGKGRRRSLWKAYGARAKPTGEIVALKKNYDEKESLKLSHKSSLSVEISLQVGCTNFAKVYTISATVMEYPASKNAFERKTMVLKIEDLARAKSKYFQHMRYMCLFG</sequence>
<dbReference type="EMBL" id="JABCRI010000147">
    <property type="protein sequence ID" value="KAF8376687.1"/>
    <property type="molecule type" value="Genomic_DNA"/>
</dbReference>
<name>A0A835CXV3_TETSI</name>
<reference evidence="1 2" key="1">
    <citation type="submission" date="2020-04" db="EMBL/GenBank/DDBJ databases">
        <title>Plant Genome Project.</title>
        <authorList>
            <person name="Zhang R.-G."/>
        </authorList>
    </citation>
    <scope>NUCLEOTIDE SEQUENCE [LARGE SCALE GENOMIC DNA]</scope>
    <source>
        <strain evidence="1">YNK0</strain>
        <tissue evidence="1">Leaf</tissue>
    </source>
</reference>
<protein>
    <submittedName>
        <fullName evidence="1">Uncharacterized protein</fullName>
    </submittedName>
</protein>
<dbReference type="AlphaFoldDB" id="A0A835CXV3"/>
<proteinExistence type="predicted"/>